<dbReference type="InterPro" id="IPR044861">
    <property type="entry name" value="IPNS-like_FE2OG_OXY"/>
</dbReference>
<dbReference type="GO" id="GO:0016491">
    <property type="term" value="F:oxidoreductase activity"/>
    <property type="evidence" value="ECO:0007669"/>
    <property type="project" value="UniProtKB-KW"/>
</dbReference>
<keyword evidence="1" id="KW-0560">Oxidoreductase</keyword>
<name>A0A2V3IZR2_9FLOR</name>
<keyword evidence="4" id="KW-1185">Reference proteome</keyword>
<dbReference type="InterPro" id="IPR026992">
    <property type="entry name" value="DIOX_N"/>
</dbReference>
<evidence type="ECO:0000313" key="3">
    <source>
        <dbReference type="EMBL" id="PXF47656.1"/>
    </source>
</evidence>
<dbReference type="OrthoDB" id="288590at2759"/>
<evidence type="ECO:0000259" key="2">
    <source>
        <dbReference type="PROSITE" id="PS51471"/>
    </source>
</evidence>
<dbReference type="InterPro" id="IPR050231">
    <property type="entry name" value="Iron_ascorbate_oxido_reductase"/>
</dbReference>
<dbReference type="Gene3D" id="2.60.120.330">
    <property type="entry name" value="B-lactam Antibiotic, Isopenicillin N Synthase, Chain"/>
    <property type="match status" value="1"/>
</dbReference>
<evidence type="ECO:0000313" key="4">
    <source>
        <dbReference type="Proteomes" id="UP000247409"/>
    </source>
</evidence>
<evidence type="ECO:0000256" key="1">
    <source>
        <dbReference type="RuleBase" id="RU003682"/>
    </source>
</evidence>
<keyword evidence="1" id="KW-0479">Metal-binding</keyword>
<dbReference type="InterPro" id="IPR005123">
    <property type="entry name" value="Oxoglu/Fe-dep_dioxygenase_dom"/>
</dbReference>
<organism evidence="3 4">
    <name type="scientific">Gracilariopsis chorda</name>
    <dbReference type="NCBI Taxonomy" id="448386"/>
    <lineage>
        <taxon>Eukaryota</taxon>
        <taxon>Rhodophyta</taxon>
        <taxon>Florideophyceae</taxon>
        <taxon>Rhodymeniophycidae</taxon>
        <taxon>Gracilariales</taxon>
        <taxon>Gracilariaceae</taxon>
        <taxon>Gracilariopsis</taxon>
    </lineage>
</organism>
<proteinExistence type="inferred from homology"/>
<dbReference type="Pfam" id="PF14226">
    <property type="entry name" value="DIOX_N"/>
    <property type="match status" value="1"/>
</dbReference>
<reference evidence="3 4" key="1">
    <citation type="journal article" date="2018" name="Mol. Biol. Evol.">
        <title>Analysis of the draft genome of the red seaweed Gracilariopsis chorda provides insights into genome size evolution in Rhodophyta.</title>
        <authorList>
            <person name="Lee J."/>
            <person name="Yang E.C."/>
            <person name="Graf L."/>
            <person name="Yang J.H."/>
            <person name="Qiu H."/>
            <person name="Zel Zion U."/>
            <person name="Chan C.X."/>
            <person name="Stephens T.G."/>
            <person name="Weber A.P.M."/>
            <person name="Boo G.H."/>
            <person name="Boo S.M."/>
            <person name="Kim K.M."/>
            <person name="Shin Y."/>
            <person name="Jung M."/>
            <person name="Lee S.J."/>
            <person name="Yim H.S."/>
            <person name="Lee J.H."/>
            <person name="Bhattacharya D."/>
            <person name="Yoon H.S."/>
        </authorList>
    </citation>
    <scope>NUCLEOTIDE SEQUENCE [LARGE SCALE GENOMIC DNA]</scope>
    <source>
        <strain evidence="3 4">SKKU-2015</strain>
        <tissue evidence="3">Whole body</tissue>
    </source>
</reference>
<dbReference type="EMBL" id="NBIV01000021">
    <property type="protein sequence ID" value="PXF47656.1"/>
    <property type="molecule type" value="Genomic_DNA"/>
</dbReference>
<dbReference type="InterPro" id="IPR027443">
    <property type="entry name" value="IPNS-like_sf"/>
</dbReference>
<dbReference type="AlphaFoldDB" id="A0A2V3IZR2"/>
<dbReference type="SUPFAM" id="SSF51197">
    <property type="entry name" value="Clavaminate synthase-like"/>
    <property type="match status" value="1"/>
</dbReference>
<sequence>MHEAPIQHVDFAPFSSLDVEQRPIQLNEQQRSVAQQLDHSIRTHGFLFLDNIGLSCSEMRHALHSAKQLFDKPLSHKLSAMKIMHTASNCGYIPQGDEILNRRRRGELKEAYHVKNRRAFAQTFEGCPPQFEAHSTALFNKLATIARRFAVACAAALQLPLEHFADMIEQSDLATLRYLHYPPCEFKEGQSNAHDPHAPIRAGEHTDYGLFSFLIADGAGLQIKPVAGGEVSDESAQSGGWLDVPVARGECVIVNTGALMARITNDTWRATAHRVVVHDESVASRSRYALAFFADPHSTTRIQVHERFLRGGQPRRYETISARDYEYGRLEEAKAK</sequence>
<keyword evidence="1" id="KW-0408">Iron</keyword>
<accession>A0A2V3IZR2</accession>
<feature type="domain" description="Fe2OG dioxygenase" evidence="2">
    <location>
        <begin position="172"/>
        <end position="296"/>
    </location>
</feature>
<dbReference type="GO" id="GO:0046872">
    <property type="term" value="F:metal ion binding"/>
    <property type="evidence" value="ECO:0007669"/>
    <property type="project" value="UniProtKB-KW"/>
</dbReference>
<comment type="caution">
    <text evidence="3">The sequence shown here is derived from an EMBL/GenBank/DDBJ whole genome shotgun (WGS) entry which is preliminary data.</text>
</comment>
<dbReference type="PROSITE" id="PS51471">
    <property type="entry name" value="FE2OG_OXY"/>
    <property type="match status" value="1"/>
</dbReference>
<dbReference type="Proteomes" id="UP000247409">
    <property type="component" value="Unassembled WGS sequence"/>
</dbReference>
<gene>
    <name evidence="3" type="ORF">BWQ96_02518</name>
</gene>
<dbReference type="STRING" id="448386.A0A2V3IZR2"/>
<dbReference type="PANTHER" id="PTHR47990">
    <property type="entry name" value="2-OXOGLUTARATE (2OG) AND FE(II)-DEPENDENT OXYGENASE SUPERFAMILY PROTEIN-RELATED"/>
    <property type="match status" value="1"/>
</dbReference>
<comment type="similarity">
    <text evidence="1">Belongs to the iron/ascorbate-dependent oxidoreductase family.</text>
</comment>
<dbReference type="Pfam" id="PF03171">
    <property type="entry name" value="2OG-FeII_Oxy"/>
    <property type="match status" value="1"/>
</dbReference>
<protein>
    <submittedName>
        <fullName evidence="3">2-oxoglutarate-Fe(II) type oxidoreductase</fullName>
    </submittedName>
</protein>